<gene>
    <name evidence="4" type="ORF">JKP88DRAFT_278460</name>
</gene>
<comment type="similarity">
    <text evidence="1">Belongs to the glycosyl hydrolase 16 family.</text>
</comment>
<keyword evidence="2" id="KW-0732">Signal</keyword>
<dbReference type="PANTHER" id="PTHR10963:SF55">
    <property type="entry name" value="GLYCOSIDE HYDROLASE FAMILY 16 PROTEIN"/>
    <property type="match status" value="1"/>
</dbReference>
<evidence type="ECO:0000256" key="1">
    <source>
        <dbReference type="ARBA" id="ARBA00006865"/>
    </source>
</evidence>
<name>A0A836CFI3_9STRA</name>
<organism evidence="4 5">
    <name type="scientific">Tribonema minus</name>
    <dbReference type="NCBI Taxonomy" id="303371"/>
    <lineage>
        <taxon>Eukaryota</taxon>
        <taxon>Sar</taxon>
        <taxon>Stramenopiles</taxon>
        <taxon>Ochrophyta</taxon>
        <taxon>PX clade</taxon>
        <taxon>Xanthophyceae</taxon>
        <taxon>Tribonematales</taxon>
        <taxon>Tribonemataceae</taxon>
        <taxon>Tribonema</taxon>
    </lineage>
</organism>
<evidence type="ECO:0000259" key="3">
    <source>
        <dbReference type="PROSITE" id="PS51762"/>
    </source>
</evidence>
<dbReference type="OrthoDB" id="4781at2759"/>
<accession>A0A836CFI3</accession>
<sequence length="308" mass="33628">MLALLLLVSAFSAARGVPCGPRIDPTTPEDASTFTSQLTGATLTLDWSDEFTSDDMTPIDLCKWVVMQGDGSNYCNPGWGNGESQFYVPDAVFLMEDNLYLEAKRVAPFTPCLATPDQVCTPPCTSMYEYTSGKVYTDADLAFKYGRAEARVLLPFFQGAWAGFWAMPATYPAEGVYGTWPLSGEIDIMEHINFAGFVQSNIHWLDRGGKKSAMSANTFTSETFGTAYHTYAVERSSSGRMLFSVDGIPFASPTWPPVDPTKPISPYDQPFVILLNLAMGGSFPGFPDPRSFDGGSQRMLVDYDAGQA</sequence>
<evidence type="ECO:0000313" key="5">
    <source>
        <dbReference type="Proteomes" id="UP000664859"/>
    </source>
</evidence>
<dbReference type="InterPro" id="IPR050546">
    <property type="entry name" value="Glycosyl_Hydrlase_16"/>
</dbReference>
<keyword evidence="4" id="KW-0430">Lectin</keyword>
<dbReference type="AlphaFoldDB" id="A0A836CFI3"/>
<reference evidence="4" key="1">
    <citation type="submission" date="2021-02" db="EMBL/GenBank/DDBJ databases">
        <title>First Annotated Genome of the Yellow-green Alga Tribonema minus.</title>
        <authorList>
            <person name="Mahan K.M."/>
        </authorList>
    </citation>
    <scope>NUCLEOTIDE SEQUENCE</scope>
    <source>
        <strain evidence="4">UTEX B ZZ1240</strain>
    </source>
</reference>
<feature type="signal peptide" evidence="2">
    <location>
        <begin position="1"/>
        <end position="16"/>
    </location>
</feature>
<dbReference type="GO" id="GO:0005975">
    <property type="term" value="P:carbohydrate metabolic process"/>
    <property type="evidence" value="ECO:0007669"/>
    <property type="project" value="InterPro"/>
</dbReference>
<evidence type="ECO:0000313" key="4">
    <source>
        <dbReference type="EMBL" id="KAG5181976.1"/>
    </source>
</evidence>
<dbReference type="Gene3D" id="2.60.120.200">
    <property type="match status" value="1"/>
</dbReference>
<feature type="domain" description="GH16" evidence="3">
    <location>
        <begin position="45"/>
        <end position="308"/>
    </location>
</feature>
<dbReference type="InterPro" id="IPR013320">
    <property type="entry name" value="ConA-like_dom_sf"/>
</dbReference>
<comment type="caution">
    <text evidence="4">The sequence shown here is derived from an EMBL/GenBank/DDBJ whole genome shotgun (WGS) entry which is preliminary data.</text>
</comment>
<dbReference type="EMBL" id="JAFCMP010000279">
    <property type="protein sequence ID" value="KAG5181976.1"/>
    <property type="molecule type" value="Genomic_DNA"/>
</dbReference>
<dbReference type="GO" id="GO:0004553">
    <property type="term" value="F:hydrolase activity, hydrolyzing O-glycosyl compounds"/>
    <property type="evidence" value="ECO:0007669"/>
    <property type="project" value="InterPro"/>
</dbReference>
<dbReference type="SUPFAM" id="SSF49899">
    <property type="entry name" value="Concanavalin A-like lectins/glucanases"/>
    <property type="match status" value="1"/>
</dbReference>
<evidence type="ECO:0000256" key="2">
    <source>
        <dbReference type="SAM" id="SignalP"/>
    </source>
</evidence>
<feature type="chain" id="PRO_5032974492" evidence="2">
    <location>
        <begin position="17"/>
        <end position="308"/>
    </location>
</feature>
<dbReference type="GO" id="GO:0030246">
    <property type="term" value="F:carbohydrate binding"/>
    <property type="evidence" value="ECO:0007669"/>
    <property type="project" value="UniProtKB-KW"/>
</dbReference>
<dbReference type="PROSITE" id="PS51762">
    <property type="entry name" value="GH16_2"/>
    <property type="match status" value="1"/>
</dbReference>
<dbReference type="Proteomes" id="UP000664859">
    <property type="component" value="Unassembled WGS sequence"/>
</dbReference>
<protein>
    <submittedName>
        <fullName evidence="4">Concanavalin A-like lectin/glucanase domain-containing protein</fullName>
    </submittedName>
</protein>
<dbReference type="InterPro" id="IPR000757">
    <property type="entry name" value="Beta-glucanase-like"/>
</dbReference>
<keyword evidence="5" id="KW-1185">Reference proteome</keyword>
<dbReference type="PANTHER" id="PTHR10963">
    <property type="entry name" value="GLYCOSYL HYDROLASE-RELATED"/>
    <property type="match status" value="1"/>
</dbReference>
<proteinExistence type="inferred from homology"/>
<dbReference type="Pfam" id="PF00722">
    <property type="entry name" value="Glyco_hydro_16"/>
    <property type="match status" value="1"/>
</dbReference>
<dbReference type="CDD" id="cd08023">
    <property type="entry name" value="GH16_laminarinase_like"/>
    <property type="match status" value="1"/>
</dbReference>